<evidence type="ECO:0000256" key="3">
    <source>
        <dbReference type="ARBA" id="ARBA00022917"/>
    </source>
</evidence>
<dbReference type="Gene3D" id="3.30.70.1660">
    <property type="match status" value="2"/>
</dbReference>
<dbReference type="InterPro" id="IPR000352">
    <property type="entry name" value="Pep_chain_release_fac_I"/>
</dbReference>
<dbReference type="PROSITE" id="PS00745">
    <property type="entry name" value="RF_PROK_I"/>
    <property type="match status" value="1"/>
</dbReference>
<dbReference type="GO" id="GO:0005737">
    <property type="term" value="C:cytoplasm"/>
    <property type="evidence" value="ECO:0007669"/>
    <property type="project" value="UniProtKB-ARBA"/>
</dbReference>
<dbReference type="InterPro" id="IPR045853">
    <property type="entry name" value="Pep_chain_release_fac_I_sf"/>
</dbReference>
<dbReference type="Gene3D" id="3.30.160.20">
    <property type="match status" value="1"/>
</dbReference>
<dbReference type="FunFam" id="3.30.160.20:FF:000004">
    <property type="entry name" value="Peptide chain release factor 1"/>
    <property type="match status" value="1"/>
</dbReference>
<dbReference type="Pfam" id="PF03462">
    <property type="entry name" value="PCRF"/>
    <property type="match status" value="1"/>
</dbReference>
<evidence type="ECO:0000259" key="5">
    <source>
        <dbReference type="PROSITE" id="PS00745"/>
    </source>
</evidence>
<dbReference type="PANTHER" id="PTHR43804">
    <property type="entry name" value="LD18447P"/>
    <property type="match status" value="1"/>
</dbReference>
<name>A0A7S3JNZ7_9STRA</name>
<gene>
    <name evidence="6" type="ORF">ALAG00032_LOCUS1197</name>
</gene>
<dbReference type="SMART" id="SM00937">
    <property type="entry name" value="PCRF"/>
    <property type="match status" value="1"/>
</dbReference>
<dbReference type="InterPro" id="IPR005139">
    <property type="entry name" value="PCRF"/>
</dbReference>
<evidence type="ECO:0000313" key="6">
    <source>
        <dbReference type="EMBL" id="CAE0360467.1"/>
    </source>
</evidence>
<dbReference type="GO" id="GO:0003747">
    <property type="term" value="F:translation release factor activity"/>
    <property type="evidence" value="ECO:0007669"/>
    <property type="project" value="InterPro"/>
</dbReference>
<accession>A0A7S3JNZ7</accession>
<dbReference type="SUPFAM" id="SSF75620">
    <property type="entry name" value="Release factor"/>
    <property type="match status" value="1"/>
</dbReference>
<proteinExistence type="inferred from homology"/>
<feature type="region of interest" description="Disordered" evidence="4">
    <location>
        <begin position="445"/>
        <end position="482"/>
    </location>
</feature>
<dbReference type="Pfam" id="PF00472">
    <property type="entry name" value="RF-1"/>
    <property type="match status" value="1"/>
</dbReference>
<dbReference type="Gene3D" id="6.10.140.1950">
    <property type="match status" value="1"/>
</dbReference>
<evidence type="ECO:0000256" key="1">
    <source>
        <dbReference type="ARBA" id="ARBA00010835"/>
    </source>
</evidence>
<keyword evidence="2" id="KW-0488">Methylation</keyword>
<evidence type="ECO:0000256" key="4">
    <source>
        <dbReference type="SAM" id="MobiDB-lite"/>
    </source>
</evidence>
<protein>
    <recommendedName>
        <fullName evidence="5">Prokaryotic-type class I peptide chain release factors domain-containing protein</fullName>
    </recommendedName>
</protein>
<dbReference type="EMBL" id="HBIJ01001673">
    <property type="protein sequence ID" value="CAE0360467.1"/>
    <property type="molecule type" value="Transcribed_RNA"/>
</dbReference>
<sequence>MFRLRFLGHRISVKRNVLLMGSHMSKIVPGRERECVWCCVGGQQRQEKSFDAGKDDENSLWNNETRALMNRNVVNSLAAKERVMMLRDRYSMLYNHSSTKPLSAAEAREFKEIEHFLDLVSELEAKQKEGEELEALVKELCVNDDEELRAEAEKEIEEIIKPKIQELENVLAARLLPENEEDTSCDGALLEVRAAAGGSEAGAFANEIFLMYEKYAALRNWKFEIMEKQQSTESLSGIKSAFALVRGLDAYECLRFESGVHRVQRVPQNSTKIHTSTVSVCVFPQRDDDRTGDVSPLPTSEISFDTYRASGAGGQHVNKTESAVRATHLPTGIVVAIQDERSQHRNKAKALRLLAARVHAQRSQIQNEQFRNTRSKLAGSGERGERIRTYNYPHDRVVDHRCQFTTQSVANTLDGHLLHDIILHLQLKLHDEKLNDFLQSSSPVEVASFDGSSSSSNTGGNAPRNTNRRVTASPLSHKLSSE</sequence>
<dbReference type="PANTHER" id="PTHR43804:SF7">
    <property type="entry name" value="LD18447P"/>
    <property type="match status" value="1"/>
</dbReference>
<keyword evidence="3" id="KW-0648">Protein biosynthesis</keyword>
<dbReference type="InterPro" id="IPR050057">
    <property type="entry name" value="Prokaryotic/Mito_RF"/>
</dbReference>
<reference evidence="6" key="1">
    <citation type="submission" date="2021-01" db="EMBL/GenBank/DDBJ databases">
        <authorList>
            <person name="Corre E."/>
            <person name="Pelletier E."/>
            <person name="Niang G."/>
            <person name="Scheremetjew M."/>
            <person name="Finn R."/>
            <person name="Kale V."/>
            <person name="Holt S."/>
            <person name="Cochrane G."/>
            <person name="Meng A."/>
            <person name="Brown T."/>
            <person name="Cohen L."/>
        </authorList>
    </citation>
    <scope>NUCLEOTIDE SEQUENCE</scope>
    <source>
        <strain evidence="6">CCMP1510</strain>
    </source>
</reference>
<evidence type="ECO:0000256" key="2">
    <source>
        <dbReference type="ARBA" id="ARBA00022481"/>
    </source>
</evidence>
<feature type="compositionally biased region" description="Polar residues" evidence="4">
    <location>
        <begin position="457"/>
        <end position="474"/>
    </location>
</feature>
<comment type="similarity">
    <text evidence="1">Belongs to the prokaryotic/mitochondrial release factor family.</text>
</comment>
<dbReference type="AlphaFoldDB" id="A0A7S3JNZ7"/>
<feature type="domain" description="Prokaryotic-type class I peptide chain release factors" evidence="5">
    <location>
        <begin position="308"/>
        <end position="324"/>
    </location>
</feature>
<organism evidence="6">
    <name type="scientific">Aureoumbra lagunensis</name>
    <dbReference type="NCBI Taxonomy" id="44058"/>
    <lineage>
        <taxon>Eukaryota</taxon>
        <taxon>Sar</taxon>
        <taxon>Stramenopiles</taxon>
        <taxon>Ochrophyta</taxon>
        <taxon>Pelagophyceae</taxon>
        <taxon>Pelagomonadales</taxon>
        <taxon>Aureoumbra</taxon>
    </lineage>
</organism>